<dbReference type="PANTHER" id="PTHR43133:SF50">
    <property type="entry name" value="ECF RNA POLYMERASE SIGMA FACTOR SIGM"/>
    <property type="match status" value="1"/>
</dbReference>
<feature type="domain" description="RNA polymerase sigma factor 70 region 4 type 2" evidence="7">
    <location>
        <begin position="99"/>
        <end position="151"/>
    </location>
</feature>
<dbReference type="InterPro" id="IPR039425">
    <property type="entry name" value="RNA_pol_sigma-70-like"/>
</dbReference>
<dbReference type="InterPro" id="IPR036388">
    <property type="entry name" value="WH-like_DNA-bd_sf"/>
</dbReference>
<dbReference type="InterPro" id="IPR014325">
    <property type="entry name" value="RNA_pol_sigma-E_actinobac"/>
</dbReference>
<gene>
    <name evidence="8" type="ORF">Cba03nite_53550</name>
</gene>
<dbReference type="Pfam" id="PF08281">
    <property type="entry name" value="Sigma70_r4_2"/>
    <property type="match status" value="1"/>
</dbReference>
<dbReference type="PANTHER" id="PTHR43133">
    <property type="entry name" value="RNA POLYMERASE ECF-TYPE SIGMA FACTO"/>
    <property type="match status" value="1"/>
</dbReference>
<name>A0A8J3JG84_9ACTN</name>
<dbReference type="AlphaFoldDB" id="A0A8J3JG84"/>
<evidence type="ECO:0000256" key="1">
    <source>
        <dbReference type="ARBA" id="ARBA00010641"/>
    </source>
</evidence>
<dbReference type="InterPro" id="IPR013249">
    <property type="entry name" value="RNA_pol_sigma70_r4_t2"/>
</dbReference>
<comment type="similarity">
    <text evidence="1">Belongs to the sigma-70 factor family. ECF subfamily.</text>
</comment>
<keyword evidence="3" id="KW-0731">Sigma factor</keyword>
<dbReference type="SUPFAM" id="SSF88946">
    <property type="entry name" value="Sigma2 domain of RNA polymerase sigma factors"/>
    <property type="match status" value="1"/>
</dbReference>
<keyword evidence="4" id="KW-0238">DNA-binding</keyword>
<protein>
    <recommendedName>
        <fullName evidence="10">RNA polymerase sigma-70 factor (Sigma-E family)</fullName>
    </recommendedName>
</protein>
<evidence type="ECO:0000259" key="6">
    <source>
        <dbReference type="Pfam" id="PF04542"/>
    </source>
</evidence>
<dbReference type="CDD" id="cd06171">
    <property type="entry name" value="Sigma70_r4"/>
    <property type="match status" value="1"/>
</dbReference>
<evidence type="ECO:0000256" key="2">
    <source>
        <dbReference type="ARBA" id="ARBA00023015"/>
    </source>
</evidence>
<dbReference type="Gene3D" id="1.10.10.10">
    <property type="entry name" value="Winged helix-like DNA-binding domain superfamily/Winged helix DNA-binding domain"/>
    <property type="match status" value="1"/>
</dbReference>
<keyword evidence="5" id="KW-0804">Transcription</keyword>
<accession>A0A8J3JG84</accession>
<evidence type="ECO:0000313" key="8">
    <source>
        <dbReference type="EMBL" id="GIF84006.1"/>
    </source>
</evidence>
<dbReference type="InterPro" id="IPR013324">
    <property type="entry name" value="RNA_pol_sigma_r3/r4-like"/>
</dbReference>
<feature type="domain" description="RNA polymerase sigma-70 region 2" evidence="6">
    <location>
        <begin position="11"/>
        <end position="74"/>
    </location>
</feature>
<dbReference type="InterPro" id="IPR013325">
    <property type="entry name" value="RNA_pol_sigma_r2"/>
</dbReference>
<dbReference type="InterPro" id="IPR007627">
    <property type="entry name" value="RNA_pol_sigma70_r2"/>
</dbReference>
<evidence type="ECO:0000256" key="4">
    <source>
        <dbReference type="ARBA" id="ARBA00023125"/>
    </source>
</evidence>
<keyword evidence="2" id="KW-0805">Transcription regulation</keyword>
<dbReference type="Proteomes" id="UP000601223">
    <property type="component" value="Unassembled WGS sequence"/>
</dbReference>
<keyword evidence="9" id="KW-1185">Reference proteome</keyword>
<evidence type="ECO:0000256" key="5">
    <source>
        <dbReference type="ARBA" id="ARBA00023163"/>
    </source>
</evidence>
<dbReference type="NCBIfam" id="TIGR02983">
    <property type="entry name" value="SigE-fam_strep"/>
    <property type="match status" value="1"/>
</dbReference>
<dbReference type="Pfam" id="PF04542">
    <property type="entry name" value="Sigma70_r2"/>
    <property type="match status" value="1"/>
</dbReference>
<reference evidence="8 9" key="1">
    <citation type="submission" date="2021-01" db="EMBL/GenBank/DDBJ databases">
        <title>Whole genome shotgun sequence of Catellatospora bangladeshensis NBRC 107357.</title>
        <authorList>
            <person name="Komaki H."/>
            <person name="Tamura T."/>
        </authorList>
    </citation>
    <scope>NUCLEOTIDE SEQUENCE [LARGE SCALE GENOMIC DNA]</scope>
    <source>
        <strain evidence="8 9">NBRC 107357</strain>
    </source>
</reference>
<evidence type="ECO:0000313" key="9">
    <source>
        <dbReference type="Proteomes" id="UP000601223"/>
    </source>
</evidence>
<dbReference type="EMBL" id="BONF01000033">
    <property type="protein sequence ID" value="GIF84006.1"/>
    <property type="molecule type" value="Genomic_DNA"/>
</dbReference>
<dbReference type="Gene3D" id="1.10.1740.10">
    <property type="match status" value="1"/>
</dbReference>
<organism evidence="8 9">
    <name type="scientific">Catellatospora bangladeshensis</name>
    <dbReference type="NCBI Taxonomy" id="310355"/>
    <lineage>
        <taxon>Bacteria</taxon>
        <taxon>Bacillati</taxon>
        <taxon>Actinomycetota</taxon>
        <taxon>Actinomycetes</taxon>
        <taxon>Micromonosporales</taxon>
        <taxon>Micromonosporaceae</taxon>
        <taxon>Catellatospora</taxon>
    </lineage>
</organism>
<dbReference type="InterPro" id="IPR014284">
    <property type="entry name" value="RNA_pol_sigma-70_dom"/>
</dbReference>
<evidence type="ECO:0000259" key="7">
    <source>
        <dbReference type="Pfam" id="PF08281"/>
    </source>
</evidence>
<sequence length="479" mass="51844">MAGTAEFDEFVMARSRHLLRIAYLLTGDHALAEDLLQTALVKSWSAWRRIHGDPEPYVRQVLVNTYRSWWRRRWNGERPTDVLPEQAITAPQAAVDERDEVWRALGRLSRQQRVVLVLRYFEDLTEAEIAQALGISPGSVKSYAAKGLARLRVDPDLQALPLPGEDAPAGNERLVAVRERVAQQRRAKLASVAAACAVVLAGIAGYAVGPGRGPDQFSGVPDFHQGYRIVERESASFAAGQGGFTMTPSTLDLAFFPACTHSGYALPLIIHVWINGRSLGTAECDTRGLSFDARLQPAPDTLRDAEVEIGKPMTVTYSLDVGYVYGGSQSTSSPTPGPAPADGVLAVLVGEAVPFGEVSLPERPATLAPLSRPGAALPGSALITADGPHTASYDWQRGGVRIMAAAQTPGVLRILINGVPVDVKTWWDYEQAVWQSVFEPASDDAQRRGLSLSYPDQLTISVEAEHMTGDWFVAVMPAT</sequence>
<dbReference type="GO" id="GO:0016987">
    <property type="term" value="F:sigma factor activity"/>
    <property type="evidence" value="ECO:0007669"/>
    <property type="project" value="UniProtKB-KW"/>
</dbReference>
<evidence type="ECO:0008006" key="10">
    <source>
        <dbReference type="Google" id="ProtNLM"/>
    </source>
</evidence>
<comment type="caution">
    <text evidence="8">The sequence shown here is derived from an EMBL/GenBank/DDBJ whole genome shotgun (WGS) entry which is preliminary data.</text>
</comment>
<dbReference type="GO" id="GO:0003677">
    <property type="term" value="F:DNA binding"/>
    <property type="evidence" value="ECO:0007669"/>
    <property type="project" value="UniProtKB-KW"/>
</dbReference>
<dbReference type="NCBIfam" id="TIGR02937">
    <property type="entry name" value="sigma70-ECF"/>
    <property type="match status" value="1"/>
</dbReference>
<dbReference type="SUPFAM" id="SSF88659">
    <property type="entry name" value="Sigma3 and sigma4 domains of RNA polymerase sigma factors"/>
    <property type="match status" value="1"/>
</dbReference>
<dbReference type="RefSeq" id="WP_239126021.1">
    <property type="nucleotide sequence ID" value="NZ_BONF01000033.1"/>
</dbReference>
<proteinExistence type="inferred from homology"/>
<evidence type="ECO:0000256" key="3">
    <source>
        <dbReference type="ARBA" id="ARBA00023082"/>
    </source>
</evidence>
<dbReference type="GO" id="GO:0006352">
    <property type="term" value="P:DNA-templated transcription initiation"/>
    <property type="evidence" value="ECO:0007669"/>
    <property type="project" value="InterPro"/>
</dbReference>